<accession>A0ABV6NBJ9</accession>
<evidence type="ECO:0000313" key="1">
    <source>
        <dbReference type="EMBL" id="MFC0558110.1"/>
    </source>
</evidence>
<dbReference type="InterPro" id="IPR009256">
    <property type="entry name" value="YqgQ-like"/>
</dbReference>
<keyword evidence="2" id="KW-1185">Reference proteome</keyword>
<dbReference type="InterPro" id="IPR023164">
    <property type="entry name" value="YqgQ-like_sf"/>
</dbReference>
<comment type="caution">
    <text evidence="1">The sequence shown here is derived from an EMBL/GenBank/DDBJ whole genome shotgun (WGS) entry which is preliminary data.</text>
</comment>
<dbReference type="EMBL" id="JBHLTR010000004">
    <property type="protein sequence ID" value="MFC0558110.1"/>
    <property type="molecule type" value="Genomic_DNA"/>
</dbReference>
<protein>
    <submittedName>
        <fullName evidence="1">YqgQ family protein</fullName>
    </submittedName>
</protein>
<evidence type="ECO:0000313" key="2">
    <source>
        <dbReference type="Proteomes" id="UP001589833"/>
    </source>
</evidence>
<dbReference type="SUPFAM" id="SSF158379">
    <property type="entry name" value="YqgQ-like"/>
    <property type="match status" value="1"/>
</dbReference>
<dbReference type="Pfam" id="PF06014">
    <property type="entry name" value="YqgQ-like"/>
    <property type="match status" value="1"/>
</dbReference>
<dbReference type="RefSeq" id="WP_273841194.1">
    <property type="nucleotide sequence ID" value="NZ_JAQQWT010000003.1"/>
</dbReference>
<sequence length="68" mass="8125">MKTMYDIGQLLKKHGTIIYTRDRSFDLLLMEDELRELYEMKLIDVYQFQQGLLILRNEKVNKVKGGET</sequence>
<dbReference type="Proteomes" id="UP001589833">
    <property type="component" value="Unassembled WGS sequence"/>
</dbReference>
<gene>
    <name evidence="1" type="ORF">ACFFH4_03485</name>
</gene>
<name>A0ABV6NBJ9_9BACI</name>
<proteinExistence type="predicted"/>
<reference evidence="1 2" key="1">
    <citation type="submission" date="2024-09" db="EMBL/GenBank/DDBJ databases">
        <authorList>
            <person name="Sun Q."/>
            <person name="Mori K."/>
        </authorList>
    </citation>
    <scope>NUCLEOTIDE SEQUENCE [LARGE SCALE GENOMIC DNA]</scope>
    <source>
        <strain evidence="1 2">NCAIM B.02301</strain>
    </source>
</reference>
<organism evidence="1 2">
    <name type="scientific">Halalkalibacter alkalisediminis</name>
    <dbReference type="NCBI Taxonomy" id="935616"/>
    <lineage>
        <taxon>Bacteria</taxon>
        <taxon>Bacillati</taxon>
        <taxon>Bacillota</taxon>
        <taxon>Bacilli</taxon>
        <taxon>Bacillales</taxon>
        <taxon>Bacillaceae</taxon>
        <taxon>Halalkalibacter</taxon>
    </lineage>
</organism>
<dbReference type="Gene3D" id="1.10.287.760">
    <property type="entry name" value="YqgQ-like"/>
    <property type="match status" value="1"/>
</dbReference>